<sequence length="61" mass="7220">MTILKTEHFKAVDDIEYFMKTDGLSRDEAVDLLKLLELRKINNNLEYLASCVERAPWNFEE</sequence>
<evidence type="ECO:0000313" key="2">
    <source>
        <dbReference type="Proteomes" id="UP000032735"/>
    </source>
</evidence>
<organism evidence="1 2">
    <name type="scientific">Xenorhabdus poinarii G6</name>
    <dbReference type="NCBI Taxonomy" id="1354304"/>
    <lineage>
        <taxon>Bacteria</taxon>
        <taxon>Pseudomonadati</taxon>
        <taxon>Pseudomonadota</taxon>
        <taxon>Gammaproteobacteria</taxon>
        <taxon>Enterobacterales</taxon>
        <taxon>Morganellaceae</taxon>
        <taxon>Xenorhabdus</taxon>
    </lineage>
</organism>
<dbReference type="HOGENOM" id="CLU_2921789_0_0_6"/>
<protein>
    <submittedName>
        <fullName evidence="1">Uncharacterized protein</fullName>
    </submittedName>
</protein>
<dbReference type="OrthoDB" id="6447982at2"/>
<dbReference type="AlphaFoldDB" id="A0A068QZY2"/>
<proteinExistence type="predicted"/>
<evidence type="ECO:0000313" key="1">
    <source>
        <dbReference type="EMBL" id="CDG20602.1"/>
    </source>
</evidence>
<reference evidence="1 2" key="1">
    <citation type="submission" date="2013-07" db="EMBL/GenBank/DDBJ databases">
        <authorList>
            <person name="Genoscope - CEA"/>
        </authorList>
    </citation>
    <scope>NUCLEOTIDE SEQUENCE [LARGE SCALE GENOMIC DNA]</scope>
    <source>
        <strain evidence="1 2">G6</strain>
    </source>
</reference>
<name>A0A068QZY2_9GAMM</name>
<dbReference type="RefSeq" id="WP_045957963.1">
    <property type="nucleotide sequence ID" value="NZ_FO704551.1"/>
</dbReference>
<gene>
    <name evidence="1" type="ORF">XPG1_0947</name>
</gene>
<accession>A0A068QZY2</accession>
<dbReference type="KEGG" id="xpo:XPG1_0947"/>
<dbReference type="EMBL" id="FO704551">
    <property type="protein sequence ID" value="CDG20602.1"/>
    <property type="molecule type" value="Genomic_DNA"/>
</dbReference>
<keyword evidence="2" id="KW-1185">Reference proteome</keyword>
<dbReference type="Proteomes" id="UP000032735">
    <property type="component" value="Chromosome"/>
</dbReference>